<proteinExistence type="predicted"/>
<organism evidence="2 3">
    <name type="scientific">Prorocentrum cordatum</name>
    <dbReference type="NCBI Taxonomy" id="2364126"/>
    <lineage>
        <taxon>Eukaryota</taxon>
        <taxon>Sar</taxon>
        <taxon>Alveolata</taxon>
        <taxon>Dinophyceae</taxon>
        <taxon>Prorocentrales</taxon>
        <taxon>Prorocentraceae</taxon>
        <taxon>Prorocentrum</taxon>
    </lineage>
</organism>
<gene>
    <name evidence="2" type="ORF">PCOR1329_LOCUS48339</name>
</gene>
<protein>
    <recommendedName>
        <fullName evidence="4">DNA-(apurinic or apyrimidinic site) endonuclease</fullName>
    </recommendedName>
</protein>
<name>A0ABN9UGJ5_9DINO</name>
<accession>A0ABN9UGJ5</accession>
<feature type="compositionally biased region" description="Basic and acidic residues" evidence="1">
    <location>
        <begin position="97"/>
        <end position="106"/>
    </location>
</feature>
<feature type="region of interest" description="Disordered" evidence="1">
    <location>
        <begin position="85"/>
        <end position="106"/>
    </location>
</feature>
<keyword evidence="3" id="KW-1185">Reference proteome</keyword>
<dbReference type="Proteomes" id="UP001189429">
    <property type="component" value="Unassembled WGS sequence"/>
</dbReference>
<evidence type="ECO:0000313" key="3">
    <source>
        <dbReference type="Proteomes" id="UP001189429"/>
    </source>
</evidence>
<reference evidence="2" key="1">
    <citation type="submission" date="2023-10" db="EMBL/GenBank/DDBJ databases">
        <authorList>
            <person name="Chen Y."/>
            <person name="Shah S."/>
            <person name="Dougan E. K."/>
            <person name="Thang M."/>
            <person name="Chan C."/>
        </authorList>
    </citation>
    <scope>NUCLEOTIDE SEQUENCE [LARGE SCALE GENOMIC DNA]</scope>
</reference>
<evidence type="ECO:0000313" key="2">
    <source>
        <dbReference type="EMBL" id="CAK0858735.1"/>
    </source>
</evidence>
<evidence type="ECO:0000256" key="1">
    <source>
        <dbReference type="SAM" id="MobiDB-lite"/>
    </source>
</evidence>
<sequence>MASGEPRAKQPRAAVKPPYGFWAGGWAFVSSPAPGWQAGLRDPGWWPERRHGELQLGIPNRLHGSDHLPIVCTLMLQGEPSTVEPVVVDADSEPDDQGERESRSAD</sequence>
<evidence type="ECO:0008006" key="4">
    <source>
        <dbReference type="Google" id="ProtNLM"/>
    </source>
</evidence>
<dbReference type="EMBL" id="CAUYUJ010015837">
    <property type="protein sequence ID" value="CAK0858735.1"/>
    <property type="molecule type" value="Genomic_DNA"/>
</dbReference>
<comment type="caution">
    <text evidence="2">The sequence shown here is derived from an EMBL/GenBank/DDBJ whole genome shotgun (WGS) entry which is preliminary data.</text>
</comment>